<dbReference type="PROSITE" id="PS00083">
    <property type="entry name" value="INTRADIOL_DIOXYGENAS"/>
    <property type="match status" value="1"/>
</dbReference>
<dbReference type="GO" id="GO:0019619">
    <property type="term" value="P:3,4-dihydroxybenzoate catabolic process"/>
    <property type="evidence" value="ECO:0007669"/>
    <property type="project" value="InterPro"/>
</dbReference>
<dbReference type="NCBIfam" id="TIGR02422">
    <property type="entry name" value="protocat_beta"/>
    <property type="match status" value="1"/>
</dbReference>
<dbReference type="GO" id="GO:0018578">
    <property type="term" value="F:protocatechuate 3,4-dioxygenase activity"/>
    <property type="evidence" value="ECO:0007669"/>
    <property type="project" value="UniProtKB-EC"/>
</dbReference>
<evidence type="ECO:0000256" key="1">
    <source>
        <dbReference type="ARBA" id="ARBA00007825"/>
    </source>
</evidence>
<dbReference type="Proteomes" id="UP000053096">
    <property type="component" value="Unassembled WGS sequence"/>
</dbReference>
<keyword evidence="2 5" id="KW-0223">Dioxygenase</keyword>
<dbReference type="InterPro" id="IPR050770">
    <property type="entry name" value="Intradiol_RC_Dioxygenase"/>
</dbReference>
<dbReference type="InterPro" id="IPR015889">
    <property type="entry name" value="Intradiol_dOase_core"/>
</dbReference>
<dbReference type="PANTHER" id="PTHR33711">
    <property type="entry name" value="DIOXYGENASE, PUTATIVE (AFU_ORTHOLOGUE AFUA_2G02910)-RELATED"/>
    <property type="match status" value="1"/>
</dbReference>
<reference evidence="5 6" key="1">
    <citation type="submission" date="2015-09" db="EMBL/GenBank/DDBJ databases">
        <authorList>
            <person name="Jackson K.R."/>
            <person name="Lunt B.L."/>
            <person name="Fisher J.N.B."/>
            <person name="Gardner A.V."/>
            <person name="Bailey M.E."/>
            <person name="Deus L.M."/>
            <person name="Earl A.S."/>
            <person name="Gibby P.D."/>
            <person name="Hartmann K.A."/>
            <person name="Liu J.E."/>
            <person name="Manci A.M."/>
            <person name="Nielsen D.A."/>
            <person name="Solomon M.B."/>
            <person name="Breakwell D.P."/>
            <person name="Burnett S.H."/>
            <person name="Grose J.H."/>
        </authorList>
    </citation>
    <scope>NUCLEOTIDE SEQUENCE [LARGE SCALE GENOMIC DNA]</scope>
    <source>
        <strain evidence="5 6">2789STDY5608636</strain>
    </source>
</reference>
<dbReference type="Pfam" id="PF12391">
    <property type="entry name" value="PCDO_beta_N"/>
    <property type="match status" value="1"/>
</dbReference>
<organism evidence="5 6">
    <name type="scientific">Bordetella pseudohinzii</name>
    <dbReference type="NCBI Taxonomy" id="1331258"/>
    <lineage>
        <taxon>Bacteria</taxon>
        <taxon>Pseudomonadati</taxon>
        <taxon>Pseudomonadota</taxon>
        <taxon>Betaproteobacteria</taxon>
        <taxon>Burkholderiales</taxon>
        <taxon>Alcaligenaceae</taxon>
        <taxon>Bordetella</taxon>
    </lineage>
</organism>
<dbReference type="GO" id="GO:0008199">
    <property type="term" value="F:ferric iron binding"/>
    <property type="evidence" value="ECO:0007669"/>
    <property type="project" value="InterPro"/>
</dbReference>
<dbReference type="EC" id="1.13.11.3" evidence="5"/>
<dbReference type="AlphaFoldDB" id="A0A0M7EWG9"/>
<feature type="domain" description="Intradiol ring-cleavage dioxygenases" evidence="4">
    <location>
        <begin position="108"/>
        <end position="136"/>
    </location>
</feature>
<sequence>MAINVTYHNQNAQVEWATTRYGDNLMDHPEPGPILLADRDWPQHPPYKYPDYKSSILRSPTRALMPAPAALKDLRAPVYGADALGAHDHDLTVNAAKNGAPLGERIIVTGRVLDESGRPLPHTLVEIWQANAAGRYVHKGDQHDAPLDPNFLGAGRCLTDKDGRYHFLTIKPGAYPWGNHSNAWRPNHIHFSLFGQYFGSRLVTQMYFPGDPLLALDPIFQGTPAYARDRLVSRFALEHTREGYALAYEFDIVLRGARQTPME</sequence>
<keyword evidence="3 5" id="KW-0560">Oxidoreductase</keyword>
<evidence type="ECO:0000313" key="5">
    <source>
        <dbReference type="EMBL" id="CUI72480.1"/>
    </source>
</evidence>
<proteinExistence type="inferred from homology"/>
<dbReference type="PANTHER" id="PTHR33711:SF10">
    <property type="entry name" value="INTRADIOL RING-CLEAVAGE DIOXYGENASES DOMAIN-CONTAINING PROTEIN"/>
    <property type="match status" value="1"/>
</dbReference>
<dbReference type="Gene3D" id="2.60.130.10">
    <property type="entry name" value="Aromatic compound dioxygenase"/>
    <property type="match status" value="1"/>
</dbReference>
<dbReference type="Pfam" id="PF00775">
    <property type="entry name" value="Dioxygenase_C"/>
    <property type="match status" value="1"/>
</dbReference>
<evidence type="ECO:0000259" key="4">
    <source>
        <dbReference type="PROSITE" id="PS00083"/>
    </source>
</evidence>
<dbReference type="InterPro" id="IPR012785">
    <property type="entry name" value="Protocat_dOase_b"/>
</dbReference>
<evidence type="ECO:0000256" key="2">
    <source>
        <dbReference type="ARBA" id="ARBA00022964"/>
    </source>
</evidence>
<accession>A0A0M7EWG9</accession>
<dbReference type="EMBL" id="CYTV01000004">
    <property type="protein sequence ID" value="CUI72480.1"/>
    <property type="molecule type" value="Genomic_DNA"/>
</dbReference>
<dbReference type="SUPFAM" id="SSF49482">
    <property type="entry name" value="Aromatic compound dioxygenase"/>
    <property type="match status" value="1"/>
</dbReference>
<name>A0A0M7EWG9_9BORD</name>
<evidence type="ECO:0000256" key="3">
    <source>
        <dbReference type="ARBA" id="ARBA00023002"/>
    </source>
</evidence>
<dbReference type="InterPro" id="IPR000627">
    <property type="entry name" value="Intradiol_dOase_C"/>
</dbReference>
<gene>
    <name evidence="5" type="primary">pcaH</name>
    <name evidence="5" type="ORF">ERS370011_01939</name>
</gene>
<dbReference type="InterPro" id="IPR024756">
    <property type="entry name" value="PCDO_beta_N"/>
</dbReference>
<comment type="similarity">
    <text evidence="1">Belongs to the intradiol ring-cleavage dioxygenase family.</text>
</comment>
<evidence type="ECO:0000313" key="6">
    <source>
        <dbReference type="Proteomes" id="UP000053096"/>
    </source>
</evidence>
<protein>
    <submittedName>
        <fullName evidence="5">Protocatechuate 3,4-dioxygenase beta chain</fullName>
        <ecNumber evidence="5">1.13.11.3</ecNumber>
    </submittedName>
</protein>